<dbReference type="GO" id="GO:0043130">
    <property type="term" value="F:ubiquitin binding"/>
    <property type="evidence" value="ECO:0007669"/>
    <property type="project" value="InterPro"/>
</dbReference>
<feature type="chain" id="PRO_5012417941" description="CUE domain-containing protein" evidence="2">
    <location>
        <begin position="20"/>
        <end position="173"/>
    </location>
</feature>
<reference evidence="4 5" key="1">
    <citation type="submission" date="2016-07" db="EMBL/GenBank/DDBJ databases">
        <title>Pervasive Adenine N6-methylation of Active Genes in Fungi.</title>
        <authorList>
            <consortium name="DOE Joint Genome Institute"/>
            <person name="Mondo S.J."/>
            <person name="Dannebaum R.O."/>
            <person name="Kuo R.C."/>
            <person name="Labutti K."/>
            <person name="Haridas S."/>
            <person name="Kuo A."/>
            <person name="Salamov A."/>
            <person name="Ahrendt S.R."/>
            <person name="Lipzen A."/>
            <person name="Sullivan W."/>
            <person name="Andreopoulos W.B."/>
            <person name="Clum A."/>
            <person name="Lindquist E."/>
            <person name="Daum C."/>
            <person name="Ramamoorthy G.K."/>
            <person name="Gryganskyi A."/>
            <person name="Culley D."/>
            <person name="Magnuson J.K."/>
            <person name="James T.Y."/>
            <person name="O'Malley M.A."/>
            <person name="Stajich J.E."/>
            <person name="Spatafora J.W."/>
            <person name="Visel A."/>
            <person name="Grigoriev I.V."/>
        </authorList>
    </citation>
    <scope>NUCLEOTIDE SEQUENCE [LARGE SCALE GENOMIC DNA]</scope>
    <source>
        <strain evidence="4 5">PL171</strain>
    </source>
</reference>
<keyword evidence="5" id="KW-1185">Reference proteome</keyword>
<gene>
    <name evidence="4" type="ORF">BCR44DRAFT_1501242</name>
</gene>
<dbReference type="InterPro" id="IPR003892">
    <property type="entry name" value="CUE"/>
</dbReference>
<feature type="domain" description="CUE" evidence="3">
    <location>
        <begin position="39"/>
        <end position="81"/>
    </location>
</feature>
<name>A0A1Y2HFH0_9FUNG</name>
<dbReference type="Gene3D" id="1.10.8.10">
    <property type="entry name" value="DNA helicase RuvA subunit, C-terminal domain"/>
    <property type="match status" value="1"/>
</dbReference>
<feature type="signal peptide" evidence="2">
    <location>
        <begin position="1"/>
        <end position="19"/>
    </location>
</feature>
<dbReference type="STRING" id="765915.A0A1Y2HFH0"/>
<keyword evidence="2" id="KW-0732">Signal</keyword>
<evidence type="ECO:0000259" key="3">
    <source>
        <dbReference type="PROSITE" id="PS51140"/>
    </source>
</evidence>
<dbReference type="EMBL" id="MCFL01000036">
    <property type="protein sequence ID" value="ORZ33340.1"/>
    <property type="molecule type" value="Genomic_DNA"/>
</dbReference>
<comment type="caution">
    <text evidence="4">The sequence shown here is derived from an EMBL/GenBank/DDBJ whole genome shotgun (WGS) entry which is preliminary data.</text>
</comment>
<feature type="region of interest" description="Disordered" evidence="1">
    <location>
        <begin position="82"/>
        <end position="122"/>
    </location>
</feature>
<dbReference type="AlphaFoldDB" id="A0A1Y2HFH0"/>
<dbReference type="Pfam" id="PF02845">
    <property type="entry name" value="CUE"/>
    <property type="match status" value="1"/>
</dbReference>
<proteinExistence type="predicted"/>
<evidence type="ECO:0000256" key="2">
    <source>
        <dbReference type="SAM" id="SignalP"/>
    </source>
</evidence>
<organism evidence="4 5">
    <name type="scientific">Catenaria anguillulae PL171</name>
    <dbReference type="NCBI Taxonomy" id="765915"/>
    <lineage>
        <taxon>Eukaryota</taxon>
        <taxon>Fungi</taxon>
        <taxon>Fungi incertae sedis</taxon>
        <taxon>Blastocladiomycota</taxon>
        <taxon>Blastocladiomycetes</taxon>
        <taxon>Blastocladiales</taxon>
        <taxon>Catenariaceae</taxon>
        <taxon>Catenaria</taxon>
    </lineage>
</organism>
<dbReference type="CDD" id="cd14376">
    <property type="entry name" value="CUE_AUP1_AMFR_like"/>
    <property type="match status" value="1"/>
</dbReference>
<dbReference type="Proteomes" id="UP000193411">
    <property type="component" value="Unassembled WGS sequence"/>
</dbReference>
<evidence type="ECO:0000313" key="4">
    <source>
        <dbReference type="EMBL" id="ORZ33340.1"/>
    </source>
</evidence>
<sequence length="173" mass="17598">MSMDNVTLFFVLVMVFAAASFFSGGGSNAPRPSRAPRPVSEEMISQVLALFPDADRAAVRADLAQTGSVEATVDRILAGRLRPAPASAAPSATSSSSTSTSTSATVTAARNRTAPSSAHLPAAAAAASASAAASAQGGPRNWHSWIRNPELAQRRAAMVEASRAKFLAGATTA</sequence>
<accession>A0A1Y2HFH0</accession>
<dbReference type="PROSITE" id="PS51140">
    <property type="entry name" value="CUE"/>
    <property type="match status" value="1"/>
</dbReference>
<dbReference type="SMART" id="SM00546">
    <property type="entry name" value="CUE"/>
    <property type="match status" value="1"/>
</dbReference>
<protein>
    <recommendedName>
        <fullName evidence="3">CUE domain-containing protein</fullName>
    </recommendedName>
</protein>
<evidence type="ECO:0000256" key="1">
    <source>
        <dbReference type="SAM" id="MobiDB-lite"/>
    </source>
</evidence>
<evidence type="ECO:0000313" key="5">
    <source>
        <dbReference type="Proteomes" id="UP000193411"/>
    </source>
</evidence>
<dbReference type="OrthoDB" id="3824970at2759"/>